<gene>
    <name evidence="1" type="ORF">MM415B01265_0011</name>
</gene>
<dbReference type="EMBL" id="MT141375">
    <property type="protein sequence ID" value="QJA59566.1"/>
    <property type="molecule type" value="Genomic_DNA"/>
</dbReference>
<proteinExistence type="predicted"/>
<dbReference type="AlphaFoldDB" id="A0A6M3IPX6"/>
<name>A0A6M3IPX6_9ZZZZ</name>
<sequence length="208" mass="23601">MPDPWVVPKLWPGETCFILGGGPSLEAVNIDQLQGRRVIAVNLAFMLAPWIDVMFFGDRVFGQQFRRELLHGSFGGLRITVAHQYADEPGFHWVRKDARKYGICPRRDSLRWNLSSGACAIGLAAHFGVGRIVLLGYDMRLINDRNNYHTAYDRFRAPERNPYTHFLKPFPDIARDLHELGIECVNATPGSALQEFKIVEPEEALCYA</sequence>
<accession>A0A6M3IPX6</accession>
<reference evidence="1" key="1">
    <citation type="submission" date="2020-03" db="EMBL/GenBank/DDBJ databases">
        <title>The deep terrestrial virosphere.</title>
        <authorList>
            <person name="Holmfeldt K."/>
            <person name="Nilsson E."/>
            <person name="Simone D."/>
            <person name="Lopez-Fernandez M."/>
            <person name="Wu X."/>
            <person name="de Brujin I."/>
            <person name="Lundin D."/>
            <person name="Andersson A."/>
            <person name="Bertilsson S."/>
            <person name="Dopson M."/>
        </authorList>
    </citation>
    <scope>NUCLEOTIDE SEQUENCE</scope>
    <source>
        <strain evidence="1">MM415B01265</strain>
    </source>
</reference>
<protein>
    <submittedName>
        <fullName evidence="1">Uncharacterized protein</fullName>
    </submittedName>
</protein>
<evidence type="ECO:0000313" key="1">
    <source>
        <dbReference type="EMBL" id="QJA59566.1"/>
    </source>
</evidence>
<organism evidence="1">
    <name type="scientific">viral metagenome</name>
    <dbReference type="NCBI Taxonomy" id="1070528"/>
    <lineage>
        <taxon>unclassified sequences</taxon>
        <taxon>metagenomes</taxon>
        <taxon>organismal metagenomes</taxon>
    </lineage>
</organism>